<dbReference type="EMBL" id="QLMD01000001">
    <property type="protein sequence ID" value="RAK01581.1"/>
    <property type="molecule type" value="Genomic_DNA"/>
</dbReference>
<protein>
    <submittedName>
        <fullName evidence="2">DUF3037 domain-containing protein</fullName>
    </submittedName>
</protein>
<evidence type="ECO:0000313" key="3">
    <source>
        <dbReference type="Proteomes" id="UP000249203"/>
    </source>
</evidence>
<proteinExistence type="predicted"/>
<dbReference type="Proteomes" id="UP000287865">
    <property type="component" value="Unassembled WGS sequence"/>
</dbReference>
<dbReference type="EMBL" id="PIPK01000001">
    <property type="protein sequence ID" value="RUO28412.1"/>
    <property type="molecule type" value="Genomic_DNA"/>
</dbReference>
<evidence type="ECO:0000313" key="1">
    <source>
        <dbReference type="EMBL" id="RAK01581.1"/>
    </source>
</evidence>
<sequence>MRTLSLYAIVRFMPFAETQEFANVGVVLCAPDQGKLFFKLARKRFGRVTQFFDDLDGKLYTQALTVIEQELKRVEAYVAENPGEKAALIFNELTRHREGVIYFGNARPTLVDNPVVKLDELFERYVQRDFINEEYRERVLEKLIRQTFNEQKIEGFKKAKLALKLGDFELPFVRDGIKGRQIIKPLAFDRKTPLAAFEHAKQWTDRFVKLRDENQIHQQNMLIALNVPEKAQFQDAYLEAIEAMRRHDIPQADIKEQDRLIAFAR</sequence>
<organism evidence="1 3">
    <name type="scientific">Aliidiomarina maris</name>
    <dbReference type="NCBI Taxonomy" id="531312"/>
    <lineage>
        <taxon>Bacteria</taxon>
        <taxon>Pseudomonadati</taxon>
        <taxon>Pseudomonadota</taxon>
        <taxon>Gammaproteobacteria</taxon>
        <taxon>Alteromonadales</taxon>
        <taxon>Idiomarinaceae</taxon>
        <taxon>Aliidiomarina</taxon>
    </lineage>
</organism>
<evidence type="ECO:0000313" key="2">
    <source>
        <dbReference type="EMBL" id="RUO28412.1"/>
    </source>
</evidence>
<reference evidence="2 4" key="1">
    <citation type="journal article" date="2018" name="Front. Microbiol.">
        <title>Genome-Based Analysis Reveals the Taxonomy and Diversity of the Family Idiomarinaceae.</title>
        <authorList>
            <person name="Liu Y."/>
            <person name="Lai Q."/>
            <person name="Shao Z."/>
        </authorList>
    </citation>
    <scope>NUCLEOTIDE SEQUENCE [LARGE SCALE GENOMIC DNA]</scope>
    <source>
        <strain evidence="2 4">CF12-14</strain>
    </source>
</reference>
<keyword evidence="4" id="KW-1185">Reference proteome</keyword>
<comment type="caution">
    <text evidence="1">The sequence shown here is derived from an EMBL/GenBank/DDBJ whole genome shotgun (WGS) entry which is preliminary data.</text>
</comment>
<gene>
    <name evidence="1" type="ORF">B0I24_101204</name>
    <name evidence="2" type="ORF">CWE07_00990</name>
</gene>
<reference evidence="1 3" key="2">
    <citation type="submission" date="2018-06" db="EMBL/GenBank/DDBJ databases">
        <title>Genomic Encyclopedia of Type Strains, Phase III (KMG-III): the genomes of soil and plant-associated and newly described type strains.</title>
        <authorList>
            <person name="Whitman W."/>
        </authorList>
    </citation>
    <scope>NUCLEOTIDE SEQUENCE [LARGE SCALE GENOMIC DNA]</scope>
    <source>
        <strain evidence="1 3">CGMCC 1.15366</strain>
    </source>
</reference>
<evidence type="ECO:0000313" key="4">
    <source>
        <dbReference type="Proteomes" id="UP000287865"/>
    </source>
</evidence>
<dbReference type="OrthoDB" id="8851633at2"/>
<dbReference type="Proteomes" id="UP000249203">
    <property type="component" value="Unassembled WGS sequence"/>
</dbReference>
<dbReference type="InterPro" id="IPR021398">
    <property type="entry name" value="DUF3037"/>
</dbReference>
<dbReference type="RefSeq" id="WP_111568067.1">
    <property type="nucleotide sequence ID" value="NZ_PIPK01000001.1"/>
</dbReference>
<dbReference type="Pfam" id="PF11236">
    <property type="entry name" value="DUF3037"/>
    <property type="match status" value="1"/>
</dbReference>
<accession>A0A327X4B5</accession>
<name>A0A327X4B5_9GAMM</name>
<dbReference type="AlphaFoldDB" id="A0A327X4B5"/>